<evidence type="ECO:0000313" key="2">
    <source>
        <dbReference type="EMBL" id="ASU35957.1"/>
    </source>
</evidence>
<dbReference type="PROSITE" id="PS51257">
    <property type="entry name" value="PROKAR_LIPOPROTEIN"/>
    <property type="match status" value="1"/>
</dbReference>
<reference evidence="2 3" key="1">
    <citation type="submission" date="2017-08" db="EMBL/GenBank/DDBJ databases">
        <title>Complete genome sequence of Mucilaginibacter sp. strain BJC16-A31.</title>
        <authorList>
            <consortium name="Henan University of Science and Technology"/>
            <person name="You X."/>
        </authorList>
    </citation>
    <scope>NUCLEOTIDE SEQUENCE [LARGE SCALE GENOMIC DNA]</scope>
    <source>
        <strain evidence="2 3">BJC16-A31</strain>
    </source>
</reference>
<protein>
    <recommendedName>
        <fullName evidence="4">MetA-pathway of phenol degradation</fullName>
    </recommendedName>
</protein>
<dbReference type="Proteomes" id="UP000215002">
    <property type="component" value="Chromosome"/>
</dbReference>
<proteinExistence type="predicted"/>
<keyword evidence="3" id="KW-1185">Reference proteome</keyword>
<dbReference type="AlphaFoldDB" id="A0A223P1I8"/>
<sequence>MSLLKTITKFLFSTLIIFAGACEVSFADGGFPTRPGRLLIAPSVSYFFANSQWDSTGVKKRFDNNGRFSSVGVTLYAEYGISRKFTAVASVPFVYNMYSQNIAPTNTNSSGLTDLETGLRYYLANIDFIYYFSVQGTAITPLYSNNQSLGYGQEGAELKLAFSGTGHLGGLSTYFNAADGVRQYFGTNGPIQNRYNATFGLTLDSDYKNQVSATLSGIYSQSNDKRFSPIPQTNKDFSFLQASIGFGHSFTPETSLFLSGGRFLTGRNTGVGTSVSLAFIYRLDYR</sequence>
<dbReference type="EMBL" id="CP022743">
    <property type="protein sequence ID" value="ASU35957.1"/>
    <property type="molecule type" value="Genomic_DNA"/>
</dbReference>
<feature type="chain" id="PRO_5012872285" description="MetA-pathway of phenol degradation" evidence="1">
    <location>
        <begin position="22"/>
        <end position="286"/>
    </location>
</feature>
<feature type="signal peptide" evidence="1">
    <location>
        <begin position="1"/>
        <end position="21"/>
    </location>
</feature>
<name>A0A223P1I8_9SPHI</name>
<dbReference type="RefSeq" id="WP_094572045.1">
    <property type="nucleotide sequence ID" value="NZ_CP022743.1"/>
</dbReference>
<evidence type="ECO:0008006" key="4">
    <source>
        <dbReference type="Google" id="ProtNLM"/>
    </source>
</evidence>
<organism evidence="2 3">
    <name type="scientific">Mucilaginibacter xinganensis</name>
    <dbReference type="NCBI Taxonomy" id="1234841"/>
    <lineage>
        <taxon>Bacteria</taxon>
        <taxon>Pseudomonadati</taxon>
        <taxon>Bacteroidota</taxon>
        <taxon>Sphingobacteriia</taxon>
        <taxon>Sphingobacteriales</taxon>
        <taxon>Sphingobacteriaceae</taxon>
        <taxon>Mucilaginibacter</taxon>
    </lineage>
</organism>
<dbReference type="KEGG" id="muc:MuYL_4072"/>
<gene>
    <name evidence="2" type="ORF">MuYL_4072</name>
</gene>
<evidence type="ECO:0000313" key="3">
    <source>
        <dbReference type="Proteomes" id="UP000215002"/>
    </source>
</evidence>
<keyword evidence="1" id="KW-0732">Signal</keyword>
<evidence type="ECO:0000256" key="1">
    <source>
        <dbReference type="SAM" id="SignalP"/>
    </source>
</evidence>
<accession>A0A223P1I8</accession>
<dbReference type="OrthoDB" id="9782650at2"/>